<dbReference type="SUPFAM" id="SSF57701">
    <property type="entry name" value="Zn2/Cys6 DNA-binding domain"/>
    <property type="match status" value="1"/>
</dbReference>
<dbReference type="InterPro" id="IPR053157">
    <property type="entry name" value="Sterol_Uptake_Regulator"/>
</dbReference>
<evidence type="ECO:0000313" key="3">
    <source>
        <dbReference type="EMBL" id="KAF1998407.1"/>
    </source>
</evidence>
<dbReference type="InterPro" id="IPR036864">
    <property type="entry name" value="Zn2-C6_fun-type_DNA-bd_sf"/>
</dbReference>
<dbReference type="Gene3D" id="4.10.240.10">
    <property type="entry name" value="Zn(2)-C6 fungal-type DNA-binding domain"/>
    <property type="match status" value="1"/>
</dbReference>
<dbReference type="CDD" id="cd00067">
    <property type="entry name" value="GAL4"/>
    <property type="match status" value="1"/>
</dbReference>
<name>A0A6A5WAI2_9PLEO</name>
<dbReference type="PRINTS" id="PR00755">
    <property type="entry name" value="AFLATOXINBRP"/>
</dbReference>
<dbReference type="PROSITE" id="PS00463">
    <property type="entry name" value="ZN2_CY6_FUNGAL_1"/>
    <property type="match status" value="1"/>
</dbReference>
<accession>A0A6A5WAI2</accession>
<reference evidence="3" key="1">
    <citation type="journal article" date="2020" name="Stud. Mycol.">
        <title>101 Dothideomycetes genomes: a test case for predicting lifestyles and emergence of pathogens.</title>
        <authorList>
            <person name="Haridas S."/>
            <person name="Albert R."/>
            <person name="Binder M."/>
            <person name="Bloem J."/>
            <person name="Labutti K."/>
            <person name="Salamov A."/>
            <person name="Andreopoulos B."/>
            <person name="Baker S."/>
            <person name="Barry K."/>
            <person name="Bills G."/>
            <person name="Bluhm B."/>
            <person name="Cannon C."/>
            <person name="Castanera R."/>
            <person name="Culley D."/>
            <person name="Daum C."/>
            <person name="Ezra D."/>
            <person name="Gonzalez J."/>
            <person name="Henrissat B."/>
            <person name="Kuo A."/>
            <person name="Liang C."/>
            <person name="Lipzen A."/>
            <person name="Lutzoni F."/>
            <person name="Magnuson J."/>
            <person name="Mondo S."/>
            <person name="Nolan M."/>
            <person name="Ohm R."/>
            <person name="Pangilinan J."/>
            <person name="Park H.-J."/>
            <person name="Ramirez L."/>
            <person name="Alfaro M."/>
            <person name="Sun H."/>
            <person name="Tritt A."/>
            <person name="Yoshinaga Y."/>
            <person name="Zwiers L.-H."/>
            <person name="Turgeon B."/>
            <person name="Goodwin S."/>
            <person name="Spatafora J."/>
            <person name="Crous P."/>
            <person name="Grigoriev I."/>
        </authorList>
    </citation>
    <scope>NUCLEOTIDE SEQUENCE</scope>
    <source>
        <strain evidence="3">CBS 123094</strain>
    </source>
</reference>
<dbReference type="AlphaFoldDB" id="A0A6A5WAI2"/>
<keyword evidence="4" id="KW-1185">Reference proteome</keyword>
<evidence type="ECO:0000256" key="1">
    <source>
        <dbReference type="ARBA" id="ARBA00023242"/>
    </source>
</evidence>
<proteinExistence type="predicted"/>
<dbReference type="EMBL" id="ML977604">
    <property type="protein sequence ID" value="KAF1998407.1"/>
    <property type="molecule type" value="Genomic_DNA"/>
</dbReference>
<dbReference type="SMART" id="SM00066">
    <property type="entry name" value="GAL4"/>
    <property type="match status" value="1"/>
</dbReference>
<organism evidence="3 4">
    <name type="scientific">Amniculicola lignicola CBS 123094</name>
    <dbReference type="NCBI Taxonomy" id="1392246"/>
    <lineage>
        <taxon>Eukaryota</taxon>
        <taxon>Fungi</taxon>
        <taxon>Dikarya</taxon>
        <taxon>Ascomycota</taxon>
        <taxon>Pezizomycotina</taxon>
        <taxon>Dothideomycetes</taxon>
        <taxon>Pleosporomycetidae</taxon>
        <taxon>Pleosporales</taxon>
        <taxon>Amniculicolaceae</taxon>
        <taxon>Amniculicola</taxon>
    </lineage>
</organism>
<dbReference type="OrthoDB" id="5386330at2759"/>
<gene>
    <name evidence="3" type="ORF">P154DRAFT_251466</name>
</gene>
<feature type="domain" description="Zn(2)-C6 fungal-type" evidence="2">
    <location>
        <begin position="12"/>
        <end position="42"/>
    </location>
</feature>
<protein>
    <recommendedName>
        <fullName evidence="2">Zn(2)-C6 fungal-type domain-containing protein</fullName>
    </recommendedName>
</protein>
<dbReference type="GO" id="GO:0001228">
    <property type="term" value="F:DNA-binding transcription activator activity, RNA polymerase II-specific"/>
    <property type="evidence" value="ECO:0007669"/>
    <property type="project" value="TreeGrafter"/>
</dbReference>
<dbReference type="Proteomes" id="UP000799779">
    <property type="component" value="Unassembled WGS sequence"/>
</dbReference>
<sequence length="456" mass="50888">MIRKPHHKTKNGCKACKQRRVKCDETRPSCQRCIKRGLPCSLLALQPGLPLNLQVSSGTRPGKAALPGIHVFSSALRIPPRSLPLPSFLDMLSQNEVMRDVPEILRPRFKTLLQHFVTSTSPTISNVVGDSTRWPVVVARLAEKHRFLFHGVVAVASLHLSQTVTSDAEKATMRRFSAGQMNIGLIPYRSTLGVLDEANAEALFIFSTFINTYIVTTTGNECEARIRFLRDSPNTRKDQEGCSKDLVSMIANMLHCGRGVLVILVPCWHILVRGNLSFALARTEGWDTPHRPSSIEFSEEDRKLTDLRNSWSLKYDYSFHVLSTALNLLRNSFALAATMTLNAKVENNHKHMDYGVVFVWPTTISHEFVALLEQGRLEAWVIYAHYAILPGRVPGVWWLDKLASSIISTAALLLGPDKCDILEWPASIIDLDLNSFRPTESDDTLSSPHSPASQTS</sequence>
<dbReference type="Pfam" id="PF00172">
    <property type="entry name" value="Zn_clus"/>
    <property type="match status" value="1"/>
</dbReference>
<evidence type="ECO:0000313" key="4">
    <source>
        <dbReference type="Proteomes" id="UP000799779"/>
    </source>
</evidence>
<dbReference type="PANTHER" id="PTHR47784:SF5">
    <property type="entry name" value="STEROL UPTAKE CONTROL PROTEIN 2"/>
    <property type="match status" value="1"/>
</dbReference>
<keyword evidence="1" id="KW-0539">Nucleus</keyword>
<dbReference type="PROSITE" id="PS50048">
    <property type="entry name" value="ZN2_CY6_FUNGAL_2"/>
    <property type="match status" value="1"/>
</dbReference>
<evidence type="ECO:0000259" key="2">
    <source>
        <dbReference type="PROSITE" id="PS50048"/>
    </source>
</evidence>
<dbReference type="Pfam" id="PF11951">
    <property type="entry name" value="Fungal_trans_2"/>
    <property type="match status" value="1"/>
</dbReference>
<dbReference type="GO" id="GO:0008270">
    <property type="term" value="F:zinc ion binding"/>
    <property type="evidence" value="ECO:0007669"/>
    <property type="project" value="InterPro"/>
</dbReference>
<dbReference type="PANTHER" id="PTHR47784">
    <property type="entry name" value="STEROL UPTAKE CONTROL PROTEIN 2"/>
    <property type="match status" value="1"/>
</dbReference>
<dbReference type="InterPro" id="IPR021858">
    <property type="entry name" value="Fun_TF"/>
</dbReference>
<dbReference type="InterPro" id="IPR001138">
    <property type="entry name" value="Zn2Cys6_DnaBD"/>
</dbReference>